<dbReference type="Pfam" id="PF12901">
    <property type="entry name" value="SUZ-C"/>
    <property type="match status" value="1"/>
</dbReference>
<feature type="region of interest" description="Disordered" evidence="5">
    <location>
        <begin position="629"/>
        <end position="815"/>
    </location>
</feature>
<dbReference type="Proteomes" id="UP000694569">
    <property type="component" value="Unplaced"/>
</dbReference>
<comment type="subcellular location">
    <subcellularLocation>
        <location evidence="1">Nucleus</location>
    </subcellularLocation>
</comment>
<dbReference type="GeneTree" id="ENSGT00940000159103"/>
<feature type="signal peptide" evidence="6">
    <location>
        <begin position="1"/>
        <end position="30"/>
    </location>
</feature>
<dbReference type="CDD" id="cd12289">
    <property type="entry name" value="RRM_LARP6"/>
    <property type="match status" value="1"/>
</dbReference>
<keyword evidence="3" id="KW-0539">Nucleus</keyword>
<dbReference type="PANTHER" id="PTHR22792:SF71">
    <property type="entry name" value="LA-RELATED PROTEIN 6"/>
    <property type="match status" value="1"/>
</dbReference>
<evidence type="ECO:0000313" key="9">
    <source>
        <dbReference type="Ensembl" id="ENSLLEP00000007959.1"/>
    </source>
</evidence>
<dbReference type="Gene3D" id="3.30.70.330">
    <property type="match status" value="1"/>
</dbReference>
<dbReference type="GO" id="GO:0003729">
    <property type="term" value="F:mRNA binding"/>
    <property type="evidence" value="ECO:0007669"/>
    <property type="project" value="TreeGrafter"/>
</dbReference>
<evidence type="ECO:0000313" key="10">
    <source>
        <dbReference type="Proteomes" id="UP000694569"/>
    </source>
</evidence>
<feature type="compositionally biased region" description="Basic and acidic residues" evidence="5">
    <location>
        <begin position="635"/>
        <end position="645"/>
    </location>
</feature>
<name>A0A8C5M2Q7_9ANUR</name>
<dbReference type="PROSITE" id="PS50961">
    <property type="entry name" value="HTH_LA"/>
    <property type="match status" value="1"/>
</dbReference>
<evidence type="ECO:0000256" key="5">
    <source>
        <dbReference type="SAM" id="MobiDB-lite"/>
    </source>
</evidence>
<feature type="compositionally biased region" description="Polar residues" evidence="5">
    <location>
        <begin position="669"/>
        <end position="715"/>
    </location>
</feature>
<dbReference type="GO" id="GO:0005634">
    <property type="term" value="C:nucleus"/>
    <property type="evidence" value="ECO:0007669"/>
    <property type="project" value="UniProtKB-SubCell"/>
</dbReference>
<feature type="compositionally biased region" description="Low complexity" evidence="5">
    <location>
        <begin position="723"/>
        <end position="732"/>
    </location>
</feature>
<dbReference type="Pfam" id="PF05383">
    <property type="entry name" value="La"/>
    <property type="match status" value="1"/>
</dbReference>
<accession>A0A8C5M2Q7</accession>
<dbReference type="AlphaFoldDB" id="A0A8C5M2Q7"/>
<dbReference type="InterPro" id="IPR036390">
    <property type="entry name" value="WH_DNA-bd_sf"/>
</dbReference>
<dbReference type="InterPro" id="IPR002344">
    <property type="entry name" value="Lupus_La"/>
</dbReference>
<organism evidence="9 10">
    <name type="scientific">Leptobrachium leishanense</name>
    <name type="common">Leishan spiny toad</name>
    <dbReference type="NCBI Taxonomy" id="445787"/>
    <lineage>
        <taxon>Eukaryota</taxon>
        <taxon>Metazoa</taxon>
        <taxon>Chordata</taxon>
        <taxon>Craniata</taxon>
        <taxon>Vertebrata</taxon>
        <taxon>Euteleostomi</taxon>
        <taxon>Amphibia</taxon>
        <taxon>Batrachia</taxon>
        <taxon>Anura</taxon>
        <taxon>Pelobatoidea</taxon>
        <taxon>Megophryidae</taxon>
        <taxon>Leptobrachium</taxon>
    </lineage>
</organism>
<dbReference type="CDD" id="cd08033">
    <property type="entry name" value="LARP_6"/>
    <property type="match status" value="1"/>
</dbReference>
<dbReference type="InterPro" id="IPR036388">
    <property type="entry name" value="WH-like_DNA-bd_sf"/>
</dbReference>
<feature type="chain" id="PRO_5034153759" evidence="6">
    <location>
        <begin position="31"/>
        <end position="815"/>
    </location>
</feature>
<dbReference type="FunFam" id="1.10.10.10:FF:000158">
    <property type="entry name" value="La ribonucleoprotein domain family member 7"/>
    <property type="match status" value="1"/>
</dbReference>
<protein>
    <submittedName>
        <fullName evidence="9">La ribonucleoprotein 6, translational regulator</fullName>
    </submittedName>
</protein>
<dbReference type="Ensembl" id="ENSLLET00000008280.1">
    <property type="protein sequence ID" value="ENSLLEP00000007959.1"/>
    <property type="gene ID" value="ENSLLEG00000005044.1"/>
</dbReference>
<evidence type="ECO:0000259" key="7">
    <source>
        <dbReference type="PROSITE" id="PS50961"/>
    </source>
</evidence>
<dbReference type="InterPro" id="IPR034880">
    <property type="entry name" value="LARP6_RRM"/>
</dbReference>
<feature type="compositionally biased region" description="Basic and acidic residues" evidence="5">
    <location>
        <begin position="805"/>
        <end position="815"/>
    </location>
</feature>
<feature type="compositionally biased region" description="Low complexity" evidence="5">
    <location>
        <begin position="739"/>
        <end position="751"/>
    </location>
</feature>
<evidence type="ECO:0000256" key="6">
    <source>
        <dbReference type="SAM" id="SignalP"/>
    </source>
</evidence>
<dbReference type="InterPro" id="IPR012677">
    <property type="entry name" value="Nucleotide-bd_a/b_plait_sf"/>
</dbReference>
<keyword evidence="2 4" id="KW-0694">RNA-binding</keyword>
<dbReference type="GO" id="GO:1990904">
    <property type="term" value="C:ribonucleoprotein complex"/>
    <property type="evidence" value="ECO:0007669"/>
    <property type="project" value="InterPro"/>
</dbReference>
<dbReference type="SUPFAM" id="SSF54928">
    <property type="entry name" value="RNA-binding domain, RBD"/>
    <property type="match status" value="1"/>
</dbReference>
<dbReference type="GO" id="GO:0006396">
    <property type="term" value="P:RNA processing"/>
    <property type="evidence" value="ECO:0007669"/>
    <property type="project" value="InterPro"/>
</dbReference>
<evidence type="ECO:0000256" key="2">
    <source>
        <dbReference type="ARBA" id="ARBA00022884"/>
    </source>
</evidence>
<reference evidence="9" key="2">
    <citation type="submission" date="2025-09" db="UniProtKB">
        <authorList>
            <consortium name="Ensembl"/>
        </authorList>
    </citation>
    <scope>IDENTIFICATION</scope>
</reference>
<evidence type="ECO:0000256" key="1">
    <source>
        <dbReference type="ARBA" id="ARBA00004123"/>
    </source>
</evidence>
<dbReference type="PANTHER" id="PTHR22792">
    <property type="entry name" value="LUPUS LA PROTEIN-RELATED"/>
    <property type="match status" value="1"/>
</dbReference>
<dbReference type="InterPro" id="IPR035979">
    <property type="entry name" value="RBD_domain_sf"/>
</dbReference>
<reference evidence="9" key="1">
    <citation type="submission" date="2025-08" db="UniProtKB">
        <authorList>
            <consortium name="Ensembl"/>
        </authorList>
    </citation>
    <scope>IDENTIFICATION</scope>
</reference>
<dbReference type="InterPro" id="IPR024642">
    <property type="entry name" value="SUZ-C"/>
</dbReference>
<dbReference type="SMART" id="SM00715">
    <property type="entry name" value="LA"/>
    <property type="match status" value="1"/>
</dbReference>
<dbReference type="PRINTS" id="PR00302">
    <property type="entry name" value="LUPUSLA"/>
</dbReference>
<dbReference type="SUPFAM" id="SSF46785">
    <property type="entry name" value="Winged helix' DNA-binding domain"/>
    <property type="match status" value="1"/>
</dbReference>
<keyword evidence="6" id="KW-0732">Signal</keyword>
<evidence type="ECO:0000256" key="4">
    <source>
        <dbReference type="PROSITE-ProRule" id="PRU00332"/>
    </source>
</evidence>
<evidence type="ECO:0000259" key="8">
    <source>
        <dbReference type="PROSITE" id="PS51938"/>
    </source>
</evidence>
<feature type="domain" description="HTH La-type RNA-binding" evidence="7">
    <location>
        <begin position="419"/>
        <end position="510"/>
    </location>
</feature>
<evidence type="ECO:0000256" key="3">
    <source>
        <dbReference type="ARBA" id="ARBA00023242"/>
    </source>
</evidence>
<gene>
    <name evidence="9" type="primary">LARP6</name>
</gene>
<feature type="domain" description="SUZ-C" evidence="8">
    <location>
        <begin position="748"/>
        <end position="806"/>
    </location>
</feature>
<feature type="compositionally biased region" description="Low complexity" evidence="5">
    <location>
        <begin position="783"/>
        <end position="796"/>
    </location>
</feature>
<dbReference type="OrthoDB" id="435402at2759"/>
<dbReference type="InterPro" id="IPR006630">
    <property type="entry name" value="La_HTH"/>
</dbReference>
<proteinExistence type="predicted"/>
<keyword evidence="10" id="KW-1185">Reference proteome</keyword>
<dbReference type="PROSITE" id="PS51938">
    <property type="entry name" value="SUZ_C"/>
    <property type="match status" value="1"/>
</dbReference>
<sequence>MYRLMKASFRCFLILLPLPVQDLLWPGVRGEGMSFGGICRKEQDGLAPGGQNAGVNPQVNLASDPLQFRPLGFWRSWQTFNWHLCSPFLLRMLQRSLGLSKSCKTIEVVGHEQMHEDYVACEYGSGFSSRLDSEIQRSESDEAEQISKSGTRQSLESTLNTLLHEANADQVFDGDVLSKYASKQHSGPLPGIEEWLSDDLCTLHCLDDSLSSINLSPSFAECAWPPLDCGREAATIATGWPNGEDETGLPLDVGVTNEAGILHYGWPNLETEGSFELSLEFDLSGESGMLPTGWPGIERNESFDLVDVIGSFPSGWRSLETEVGVWLPLDGDLAVETGSPPTGWPNLAERLPLAMDLEAFPSVGIGIPLHQLVDGREQDNGIPDGGSCSEDDYSRQEKYSGAATSGGENDGDELDQNWQPPEHDLIQKLVVQIEYYLSDENLEKDAFLLKHVRRNKMGFVSVKLLTSFKKVKHLTRDWRTTAYALKFSDLLELNEDGRKVRRKSPVPVFPSENLPSKMLLVYDLHFIPELQCLGKEQENGGMQEKIMEQLLKSFGTFGVISSIRILKPGRDLPSDVKRFSSRYSQVGTKECAIVEFEEVEAAIKAHETLNVDSEADDGIKVVLIGMKPPKKKIQKDRSKDEDSKNLRKNKSLNKRVEELQYICDESTSEPDSNPNSPMTGRKTPSSNKLSPSAYPNNHLSPNASPRNSPWSSPSGQRKGVKHSPLSESMSPESSRRSTEYSSDSSITPSSSPWVQRRRQAQTVTQEKSPACSPMLGRKIQNADGLPPGVLRLPRGPDGTKGFHNGTERNKSVQSL</sequence>
<dbReference type="InterPro" id="IPR045180">
    <property type="entry name" value="La_dom_prot"/>
</dbReference>
<dbReference type="Gene3D" id="1.10.10.10">
    <property type="entry name" value="Winged helix-like DNA-binding domain superfamily/Winged helix DNA-binding domain"/>
    <property type="match status" value="1"/>
</dbReference>
<feature type="region of interest" description="Disordered" evidence="5">
    <location>
        <begin position="375"/>
        <end position="419"/>
    </location>
</feature>